<dbReference type="InterPro" id="IPR000297">
    <property type="entry name" value="PPIase_PpiC"/>
</dbReference>
<evidence type="ECO:0000256" key="1">
    <source>
        <dbReference type="ARBA" id="ARBA00022729"/>
    </source>
</evidence>
<name>A0A327RBU3_9FLAO</name>
<dbReference type="PROSITE" id="PS50198">
    <property type="entry name" value="PPIC_PPIASE_2"/>
    <property type="match status" value="2"/>
</dbReference>
<protein>
    <submittedName>
        <fullName evidence="6">Peptidyl-prolyl cis-trans isomerase SurA</fullName>
    </submittedName>
</protein>
<gene>
    <name evidence="6" type="ORF">LY08_02225</name>
</gene>
<evidence type="ECO:0000313" key="6">
    <source>
        <dbReference type="EMBL" id="RAJ12943.1"/>
    </source>
</evidence>
<feature type="domain" description="PpiC" evidence="5">
    <location>
        <begin position="309"/>
        <end position="369"/>
    </location>
</feature>
<feature type="chain" id="PRO_5016420241" evidence="4">
    <location>
        <begin position="33"/>
        <end position="483"/>
    </location>
</feature>
<dbReference type="InterPro" id="IPR027304">
    <property type="entry name" value="Trigger_fact/SurA_dom_sf"/>
</dbReference>
<evidence type="ECO:0000256" key="3">
    <source>
        <dbReference type="SAM" id="MobiDB-lite"/>
    </source>
</evidence>
<dbReference type="SUPFAM" id="SSF109998">
    <property type="entry name" value="Triger factor/SurA peptide-binding domain-like"/>
    <property type="match status" value="1"/>
</dbReference>
<feature type="signal peptide" evidence="4">
    <location>
        <begin position="1"/>
        <end position="32"/>
    </location>
</feature>
<feature type="region of interest" description="Disordered" evidence="3">
    <location>
        <begin position="247"/>
        <end position="268"/>
    </location>
</feature>
<dbReference type="AlphaFoldDB" id="A0A327RBU3"/>
<dbReference type="Gene3D" id="1.10.4030.10">
    <property type="entry name" value="Porin chaperone SurA, peptide-binding domain"/>
    <property type="match status" value="1"/>
</dbReference>
<dbReference type="Proteomes" id="UP000248703">
    <property type="component" value="Unassembled WGS sequence"/>
</dbReference>
<sequence>MPLKTNNLKFTIKTKTLSAFAFLLLATFTVSAQEIIDETTTEQAVDTTLTNGAIKVDGVAAVVGDYIVLDSDIDKMIIQLKAQGASLQGVTRCQLFGKLLEDKLYAHHAIQDSIVVSDAEIRSYVDQQIQQFLQQFNGNMDALLKFYKKEDEVSFREEIFEINKSNKLASEMQRKIIEDIEVTPEEVRQFFNRIPKEERPRFGTELKVAQIIIEPKVSEEEKQRVINQLKEFKREVEEEGKSFRSRAAFYSDDPGSKKSGGKLPPMNRAQPRMVKEFRDVAFSLQEGQISEPFETDFGFHIIYLEKIRGQEYDVSHILLVPEISDEEVLEAKEKIEKIRTDIIDGVYTFAEAAEEFSDEKETKYQGGQLINPQTQDYNFELTKMDPELYSQLQGLENNTVSEVLTDTDRQGNIKFKLVTVTDRIDEHDADYARDYLKIKELALNEKQFETIGKWQDEKIADTYIKISEAHRGCDFSSNWLKNK</sequence>
<dbReference type="SUPFAM" id="SSF54534">
    <property type="entry name" value="FKBP-like"/>
    <property type="match status" value="2"/>
</dbReference>
<dbReference type="InterPro" id="IPR050280">
    <property type="entry name" value="OMP_Chaperone_SurA"/>
</dbReference>
<organism evidence="6 7">
    <name type="scientific">Olleya aquimaris</name>
    <dbReference type="NCBI Taxonomy" id="639310"/>
    <lineage>
        <taxon>Bacteria</taxon>
        <taxon>Pseudomonadati</taxon>
        <taxon>Bacteroidota</taxon>
        <taxon>Flavobacteriia</taxon>
        <taxon>Flavobacteriales</taxon>
        <taxon>Flavobacteriaceae</taxon>
    </lineage>
</organism>
<dbReference type="OrthoDB" id="14196at2"/>
<dbReference type="GO" id="GO:0003755">
    <property type="term" value="F:peptidyl-prolyl cis-trans isomerase activity"/>
    <property type="evidence" value="ECO:0007669"/>
    <property type="project" value="UniProtKB-KW"/>
</dbReference>
<dbReference type="InterPro" id="IPR046357">
    <property type="entry name" value="PPIase_dom_sf"/>
</dbReference>
<comment type="caution">
    <text evidence="6">The sequence shown here is derived from an EMBL/GenBank/DDBJ whole genome shotgun (WGS) entry which is preliminary data.</text>
</comment>
<keyword evidence="2" id="KW-0697">Rotamase</keyword>
<evidence type="ECO:0000256" key="2">
    <source>
        <dbReference type="PROSITE-ProRule" id="PRU00278"/>
    </source>
</evidence>
<accession>A0A327RBU3</accession>
<dbReference type="PANTHER" id="PTHR47637">
    <property type="entry name" value="CHAPERONE SURA"/>
    <property type="match status" value="1"/>
</dbReference>
<dbReference type="Pfam" id="PF00639">
    <property type="entry name" value="Rotamase"/>
    <property type="match status" value="2"/>
</dbReference>
<proteinExistence type="predicted"/>
<evidence type="ECO:0000256" key="4">
    <source>
        <dbReference type="SAM" id="SignalP"/>
    </source>
</evidence>
<keyword evidence="1 4" id="KW-0732">Signal</keyword>
<reference evidence="6 7" key="1">
    <citation type="submission" date="2018-06" db="EMBL/GenBank/DDBJ databases">
        <title>Genomic Encyclopedia of Archaeal and Bacterial Type Strains, Phase II (KMG-II): from individual species to whole genera.</title>
        <authorList>
            <person name="Goeker M."/>
        </authorList>
    </citation>
    <scope>NUCLEOTIDE SEQUENCE [LARGE SCALE GENOMIC DNA]</scope>
    <source>
        <strain evidence="6 7">DSM 24464</strain>
    </source>
</reference>
<keyword evidence="2 6" id="KW-0413">Isomerase</keyword>
<feature type="domain" description="PpiC" evidence="5">
    <location>
        <begin position="203"/>
        <end position="306"/>
    </location>
</feature>
<evidence type="ECO:0000313" key="7">
    <source>
        <dbReference type="Proteomes" id="UP000248703"/>
    </source>
</evidence>
<keyword evidence="7" id="KW-1185">Reference proteome</keyword>
<dbReference type="RefSeq" id="WP_111660497.1">
    <property type="nucleotide sequence ID" value="NZ_QLLO01000008.1"/>
</dbReference>
<evidence type="ECO:0000259" key="5">
    <source>
        <dbReference type="PROSITE" id="PS50198"/>
    </source>
</evidence>
<dbReference type="PANTHER" id="PTHR47637:SF1">
    <property type="entry name" value="CHAPERONE SURA"/>
    <property type="match status" value="1"/>
</dbReference>
<dbReference type="EMBL" id="QLLO01000008">
    <property type="protein sequence ID" value="RAJ12943.1"/>
    <property type="molecule type" value="Genomic_DNA"/>
</dbReference>
<dbReference type="Gene3D" id="3.10.50.40">
    <property type="match status" value="2"/>
</dbReference>